<evidence type="ECO:0000256" key="1">
    <source>
        <dbReference type="ARBA" id="ARBA00007592"/>
    </source>
</evidence>
<evidence type="ECO:0000256" key="6">
    <source>
        <dbReference type="PIRSR" id="PIRSR001365-2"/>
    </source>
</evidence>
<feature type="active site" description="Proton donor/acceptor" evidence="5">
    <location>
        <position position="143"/>
    </location>
</feature>
<dbReference type="PRINTS" id="PR00146">
    <property type="entry name" value="DHPICSNTHASE"/>
</dbReference>
<evidence type="ECO:0000256" key="4">
    <source>
        <dbReference type="PIRNR" id="PIRNR001365"/>
    </source>
</evidence>
<dbReference type="PANTHER" id="PTHR12128:SF66">
    <property type="entry name" value="4-HYDROXY-2-OXOGLUTARATE ALDOLASE, MITOCHONDRIAL"/>
    <property type="match status" value="1"/>
</dbReference>
<dbReference type="InterPro" id="IPR002220">
    <property type="entry name" value="DapA-like"/>
</dbReference>
<feature type="active site" description="Schiff-base intermediate with substrate" evidence="5">
    <location>
        <position position="172"/>
    </location>
</feature>
<evidence type="ECO:0000313" key="8">
    <source>
        <dbReference type="Proteomes" id="UP000425916"/>
    </source>
</evidence>
<gene>
    <name evidence="7" type="primary">dapA_2</name>
    <name evidence="7" type="ORF">MGLY_25150</name>
</gene>
<evidence type="ECO:0000256" key="2">
    <source>
        <dbReference type="ARBA" id="ARBA00023239"/>
    </source>
</evidence>
<dbReference type="Gene3D" id="3.20.20.70">
    <property type="entry name" value="Aldolase class I"/>
    <property type="match status" value="1"/>
</dbReference>
<dbReference type="InterPro" id="IPR020625">
    <property type="entry name" value="Schiff_base-form_aldolases_AS"/>
</dbReference>
<dbReference type="EMBL" id="CP046244">
    <property type="protein sequence ID" value="QGP93117.1"/>
    <property type="molecule type" value="Genomic_DNA"/>
</dbReference>
<keyword evidence="3" id="KW-0704">Schiff base</keyword>
<dbReference type="Proteomes" id="UP000425916">
    <property type="component" value="Chromosome"/>
</dbReference>
<evidence type="ECO:0000256" key="3">
    <source>
        <dbReference type="ARBA" id="ARBA00023270"/>
    </source>
</evidence>
<dbReference type="EC" id="4.3.3.7" evidence="7"/>
<accession>A0A6I5ZUA4</accession>
<protein>
    <submittedName>
        <fullName evidence="7">4-hydroxy-tetrahydrodipicolinate synthase</fullName>
        <ecNumber evidence="7">4.3.3.7</ecNumber>
    </submittedName>
</protein>
<dbReference type="GO" id="GO:0044281">
    <property type="term" value="P:small molecule metabolic process"/>
    <property type="evidence" value="ECO:0007669"/>
    <property type="project" value="UniProtKB-ARBA"/>
</dbReference>
<dbReference type="CDD" id="cd00408">
    <property type="entry name" value="DHDPS-like"/>
    <property type="match status" value="1"/>
</dbReference>
<dbReference type="AlphaFoldDB" id="A0A6I5ZUA4"/>
<sequence length="311" mass="33425">MPGVDQPGRFQGVITALLTPFTRGGQEVDMGALKGLCEWQIKAGIHCLFPLGTTGEGLLLSPEERKRAAEAVVEQVAGRIPVILHVGHISTSVSCDLALHAAATGADAVAVIAPYFYPLDEEALVNHLVAVARSVPRLPVFLYNNPATAVNSISRRVFRRVSQACDNIMGLKDSSKSLEILAGFVEEREPGQVVLVGGDGLVYEALELGAAGCVSSLSGVFPWAMLDIYRLWQTGDKEGARSAQTRARALQQALQKGPYYASCKKILKWMGLPGGEVRPPMRDLTADEERMVLEALEGFQHVKRGGTHGTP</sequence>
<dbReference type="PANTHER" id="PTHR12128">
    <property type="entry name" value="DIHYDRODIPICOLINATE SYNTHASE"/>
    <property type="match status" value="1"/>
</dbReference>
<dbReference type="InterPro" id="IPR013785">
    <property type="entry name" value="Aldolase_TIM"/>
</dbReference>
<evidence type="ECO:0000256" key="5">
    <source>
        <dbReference type="PIRSR" id="PIRSR001365-1"/>
    </source>
</evidence>
<dbReference type="SUPFAM" id="SSF51569">
    <property type="entry name" value="Aldolase"/>
    <property type="match status" value="1"/>
</dbReference>
<feature type="binding site" evidence="6">
    <location>
        <position position="54"/>
    </location>
    <ligand>
        <name>pyruvate</name>
        <dbReference type="ChEBI" id="CHEBI:15361"/>
    </ligand>
</feature>
<dbReference type="PROSITE" id="PS00666">
    <property type="entry name" value="DHDPS_2"/>
    <property type="match status" value="1"/>
</dbReference>
<proteinExistence type="inferred from homology"/>
<keyword evidence="2 4" id="KW-0456">Lyase</keyword>
<dbReference type="GO" id="GO:0008840">
    <property type="term" value="F:4-hydroxy-tetrahydrodipicolinate synthase activity"/>
    <property type="evidence" value="ECO:0007669"/>
    <property type="project" value="UniProtKB-EC"/>
</dbReference>
<name>A0A6I5ZUA4_9FIRM</name>
<comment type="similarity">
    <text evidence="1 4">Belongs to the DapA family.</text>
</comment>
<dbReference type="PIRSF" id="PIRSF001365">
    <property type="entry name" value="DHDPS"/>
    <property type="match status" value="1"/>
</dbReference>
<dbReference type="RefSeq" id="WP_156274321.1">
    <property type="nucleotide sequence ID" value="NZ_CP046244.1"/>
</dbReference>
<keyword evidence="8" id="KW-1185">Reference proteome</keyword>
<reference evidence="7 8" key="1">
    <citation type="submission" date="2019-11" db="EMBL/GenBank/DDBJ databases">
        <title>Genome sequence of Moorella glycerini DSM11254.</title>
        <authorList>
            <person name="Poehlein A."/>
            <person name="Boeer T."/>
            <person name="Daniel R."/>
        </authorList>
    </citation>
    <scope>NUCLEOTIDE SEQUENCE [LARGE SCALE GENOMIC DNA]</scope>
    <source>
        <strain evidence="7 8">DSM 11254</strain>
    </source>
</reference>
<feature type="binding site" evidence="6">
    <location>
        <position position="214"/>
    </location>
    <ligand>
        <name>pyruvate</name>
        <dbReference type="ChEBI" id="CHEBI:15361"/>
    </ligand>
</feature>
<evidence type="ECO:0000313" key="7">
    <source>
        <dbReference type="EMBL" id="QGP93117.1"/>
    </source>
</evidence>
<dbReference type="SMART" id="SM01130">
    <property type="entry name" value="DHDPS"/>
    <property type="match status" value="1"/>
</dbReference>
<dbReference type="OrthoDB" id="9771791at2"/>
<dbReference type="Pfam" id="PF00701">
    <property type="entry name" value="DHDPS"/>
    <property type="match status" value="1"/>
</dbReference>
<organism evidence="7 8">
    <name type="scientific">Neomoorella glycerini</name>
    <dbReference type="NCBI Taxonomy" id="55779"/>
    <lineage>
        <taxon>Bacteria</taxon>
        <taxon>Bacillati</taxon>
        <taxon>Bacillota</taxon>
        <taxon>Clostridia</taxon>
        <taxon>Neomoorellales</taxon>
        <taxon>Neomoorellaceae</taxon>
        <taxon>Neomoorella</taxon>
    </lineage>
</organism>